<keyword evidence="6" id="KW-0949">S-adenosyl-L-methionine</keyword>
<dbReference type="AlphaFoldDB" id="A0A4R9J985"/>
<dbReference type="GO" id="GO:0001510">
    <property type="term" value="P:RNA methylation"/>
    <property type="evidence" value="ECO:0007669"/>
    <property type="project" value="InterPro"/>
</dbReference>
<keyword evidence="8" id="KW-0460">Magnesium</keyword>
<comment type="caution">
    <text evidence="15">The sequence shown here is derived from an EMBL/GenBank/DDBJ whole genome shotgun (WGS) entry which is preliminary data.</text>
</comment>
<dbReference type="SUPFAM" id="SSF53335">
    <property type="entry name" value="S-adenosyl-L-methionine-dependent methyltransferases"/>
    <property type="match status" value="1"/>
</dbReference>
<gene>
    <name evidence="15" type="ORF">EHQ52_12890</name>
</gene>
<dbReference type="Gene3D" id="3.40.50.150">
    <property type="entry name" value="Vaccinia Virus protein VP39"/>
    <property type="match status" value="1"/>
</dbReference>
<keyword evidence="16" id="KW-1185">Reference proteome</keyword>
<dbReference type="RefSeq" id="WP_135615535.1">
    <property type="nucleotide sequence ID" value="NZ_RQFY01000004.1"/>
</dbReference>
<dbReference type="Gene3D" id="3.30.1610.20">
    <property type="entry name" value="Hen1, N-terminal domain"/>
    <property type="match status" value="1"/>
</dbReference>
<evidence type="ECO:0000256" key="9">
    <source>
        <dbReference type="ARBA" id="ARBA00022884"/>
    </source>
</evidence>
<sequence length="463" mass="53505">MLLTISTTREQATDLGFLLHKHPEKFQTSDFSFGKVRLFYPERDPNKTTFCLMLEIDPIALVRGRRKNGESQFALEQYVNDRPYVVSSFLSVAIAQTLSSALNGTCKTRPELVQEKFPLEIHIPVLPAPKGGEPLIRSFFEPLGYECEIKRIPLDPKFPDWGESRYYSLALTNNITIKELLSHLYVLIPALDLDKHYFIDKGEIDKLVKKGEGWLTSHPQKQVIVGRYLLNIKHFARSALQKLNDEEHIEEKNETQEPEDKVKKESLNKIRLKEVVKKISESGAEKVLDLGCGEGKLTKILLQNKQFSEILAMDVSYSELLVAKERLNYEQLPERQKERLKFIQGSLIYKDPRLQGFDAAAVVEVIEHMDLNRLRSFERVLFEFSRPKTVVLTTPNREYNVLYDKLKNFRHHDHRFEWTRSEFQDWSGKVCDKFGYSVEFFPVGEVAENIGASTQMAVFTLGD</sequence>
<evidence type="ECO:0000256" key="7">
    <source>
        <dbReference type="ARBA" id="ARBA00022723"/>
    </source>
</evidence>
<evidence type="ECO:0000256" key="3">
    <source>
        <dbReference type="ARBA" id="ARBA00021330"/>
    </source>
</evidence>
<evidence type="ECO:0000256" key="5">
    <source>
        <dbReference type="ARBA" id="ARBA00022679"/>
    </source>
</evidence>
<comment type="cofactor">
    <cofactor evidence="1">
        <name>Mg(2+)</name>
        <dbReference type="ChEBI" id="CHEBI:18420"/>
    </cofactor>
</comment>
<dbReference type="Pfam" id="PF12623">
    <property type="entry name" value="Hen1_L"/>
    <property type="match status" value="1"/>
</dbReference>
<evidence type="ECO:0000259" key="14">
    <source>
        <dbReference type="Pfam" id="PF12623"/>
    </source>
</evidence>
<evidence type="ECO:0000256" key="12">
    <source>
        <dbReference type="ARBA" id="ARBA00048418"/>
    </source>
</evidence>
<keyword evidence="7" id="KW-0479">Metal-binding</keyword>
<dbReference type="InterPro" id="IPR024740">
    <property type="entry name" value="Hen1_N"/>
</dbReference>
<dbReference type="GO" id="GO:0003723">
    <property type="term" value="F:RNA binding"/>
    <property type="evidence" value="ECO:0007669"/>
    <property type="project" value="UniProtKB-KW"/>
</dbReference>
<dbReference type="InterPro" id="IPR029063">
    <property type="entry name" value="SAM-dependent_MTases_sf"/>
</dbReference>
<dbReference type="InterPro" id="IPR013217">
    <property type="entry name" value="Methyltransf_12"/>
</dbReference>
<accession>A0A4R9J985</accession>
<evidence type="ECO:0000256" key="1">
    <source>
        <dbReference type="ARBA" id="ARBA00001946"/>
    </source>
</evidence>
<dbReference type="OrthoDB" id="626362at2"/>
<dbReference type="InterPro" id="IPR024026">
    <property type="entry name" value="3'-RNA_MeTfrase_Hen1_bac"/>
</dbReference>
<proteinExistence type="inferred from homology"/>
<dbReference type="CDD" id="cd02440">
    <property type="entry name" value="AdoMet_MTases"/>
    <property type="match status" value="1"/>
</dbReference>
<keyword evidence="9" id="KW-0694">RNA-binding</keyword>
<evidence type="ECO:0000256" key="4">
    <source>
        <dbReference type="ARBA" id="ARBA00022603"/>
    </source>
</evidence>
<evidence type="ECO:0000256" key="10">
    <source>
        <dbReference type="ARBA" id="ARBA00023158"/>
    </source>
</evidence>
<dbReference type="GO" id="GO:0090486">
    <property type="term" value="F:small RNA 2'-O-methyltransferase activity"/>
    <property type="evidence" value="ECO:0007669"/>
    <property type="project" value="UniProtKB-EC"/>
</dbReference>
<name>A0A4R9J985_9LEPT</name>
<comment type="similarity">
    <text evidence="2">Belongs to the methyltransferase superfamily. HEN1 family.</text>
</comment>
<evidence type="ECO:0000259" key="13">
    <source>
        <dbReference type="Pfam" id="PF08242"/>
    </source>
</evidence>
<dbReference type="NCBIfam" id="TIGR04074">
    <property type="entry name" value="bacter_Hen1"/>
    <property type="match status" value="1"/>
</dbReference>
<dbReference type="InterPro" id="IPR026610">
    <property type="entry name" value="Hen1"/>
</dbReference>
<dbReference type="Pfam" id="PF08242">
    <property type="entry name" value="Methyltransf_12"/>
    <property type="match status" value="1"/>
</dbReference>
<evidence type="ECO:0000256" key="6">
    <source>
        <dbReference type="ARBA" id="ARBA00022691"/>
    </source>
</evidence>
<keyword evidence="10" id="KW-0943">RNA-mediated gene silencing</keyword>
<comment type="catalytic activity">
    <reaction evidence="12">
        <text>small RNA 3'-end nucleotide + S-adenosyl-L-methionine = small RNA 3'-end 2'-O-methylnucleotide + S-adenosyl-L-homocysteine + H(+)</text>
        <dbReference type="Rhea" id="RHEA:37887"/>
        <dbReference type="Rhea" id="RHEA-COMP:10415"/>
        <dbReference type="Rhea" id="RHEA-COMP:10416"/>
        <dbReference type="ChEBI" id="CHEBI:15378"/>
        <dbReference type="ChEBI" id="CHEBI:57856"/>
        <dbReference type="ChEBI" id="CHEBI:59789"/>
        <dbReference type="ChEBI" id="CHEBI:74896"/>
        <dbReference type="ChEBI" id="CHEBI:74898"/>
        <dbReference type="EC" id="2.1.1.386"/>
    </reaction>
</comment>
<protein>
    <recommendedName>
        <fullName evidence="3">Small RNA 2'-O-methyltransferase</fullName>
        <ecNumber evidence="11">2.1.1.386</ecNumber>
    </recommendedName>
</protein>
<evidence type="ECO:0000256" key="8">
    <source>
        <dbReference type="ARBA" id="ARBA00022842"/>
    </source>
</evidence>
<feature type="domain" description="Hen1 N-terminal" evidence="14">
    <location>
        <begin position="1"/>
        <end position="243"/>
    </location>
</feature>
<dbReference type="Proteomes" id="UP000297871">
    <property type="component" value="Unassembled WGS sequence"/>
</dbReference>
<evidence type="ECO:0000313" key="16">
    <source>
        <dbReference type="Proteomes" id="UP000297871"/>
    </source>
</evidence>
<evidence type="ECO:0000313" key="15">
    <source>
        <dbReference type="EMBL" id="TGL35356.1"/>
    </source>
</evidence>
<evidence type="ECO:0000256" key="11">
    <source>
        <dbReference type="ARBA" id="ARBA00035025"/>
    </source>
</evidence>
<organism evidence="15 16">
    <name type="scientific">Leptospira koniambonensis</name>
    <dbReference type="NCBI Taxonomy" id="2484950"/>
    <lineage>
        <taxon>Bacteria</taxon>
        <taxon>Pseudomonadati</taxon>
        <taxon>Spirochaetota</taxon>
        <taxon>Spirochaetia</taxon>
        <taxon>Leptospirales</taxon>
        <taxon>Leptospiraceae</taxon>
        <taxon>Leptospira</taxon>
    </lineage>
</organism>
<dbReference type="EMBL" id="RQFY01000004">
    <property type="protein sequence ID" value="TGL35356.1"/>
    <property type="molecule type" value="Genomic_DNA"/>
</dbReference>
<dbReference type="EC" id="2.1.1.386" evidence="11"/>
<keyword evidence="4 15" id="KW-0489">Methyltransferase</keyword>
<dbReference type="GO" id="GO:0031047">
    <property type="term" value="P:regulatory ncRNA-mediated gene silencing"/>
    <property type="evidence" value="ECO:0007669"/>
    <property type="project" value="UniProtKB-KW"/>
</dbReference>
<dbReference type="InterPro" id="IPR038546">
    <property type="entry name" value="Hen1_N_sf"/>
</dbReference>
<dbReference type="PANTHER" id="PTHR21404">
    <property type="entry name" value="HEN1"/>
    <property type="match status" value="1"/>
</dbReference>
<dbReference type="PANTHER" id="PTHR21404:SF3">
    <property type="entry name" value="SMALL RNA 2'-O-METHYLTRANSFERASE"/>
    <property type="match status" value="1"/>
</dbReference>
<evidence type="ECO:0000256" key="2">
    <source>
        <dbReference type="ARBA" id="ARBA00009026"/>
    </source>
</evidence>
<dbReference type="GO" id="GO:0046872">
    <property type="term" value="F:metal ion binding"/>
    <property type="evidence" value="ECO:0007669"/>
    <property type="project" value="UniProtKB-KW"/>
</dbReference>
<feature type="domain" description="Methyltransferase type 12" evidence="13">
    <location>
        <begin position="288"/>
        <end position="373"/>
    </location>
</feature>
<reference evidence="15" key="1">
    <citation type="journal article" date="2019" name="PLoS Negl. Trop. Dis.">
        <title>Revisiting the worldwide diversity of Leptospira species in the environment.</title>
        <authorList>
            <person name="Vincent A.T."/>
            <person name="Schiettekatte O."/>
            <person name="Bourhy P."/>
            <person name="Veyrier F.J."/>
            <person name="Picardeau M."/>
        </authorList>
    </citation>
    <scope>NUCLEOTIDE SEQUENCE [LARGE SCALE GENOMIC DNA]</scope>
    <source>
        <strain evidence="15">201800265</strain>
    </source>
</reference>
<keyword evidence="5 15" id="KW-0808">Transferase</keyword>